<evidence type="ECO:0000259" key="2">
    <source>
        <dbReference type="Pfam" id="PF03544"/>
    </source>
</evidence>
<comment type="caution">
    <text evidence="3">The sequence shown here is derived from an EMBL/GenBank/DDBJ whole genome shotgun (WGS) entry which is preliminary data.</text>
</comment>
<dbReference type="EMBL" id="REFC01000011">
    <property type="protein sequence ID" value="RMA65684.1"/>
    <property type="molecule type" value="Genomic_DNA"/>
</dbReference>
<dbReference type="Gene3D" id="3.30.1150.10">
    <property type="match status" value="1"/>
</dbReference>
<sequence>MIPSKQSLNGNQPETLSTRVDKKRVNIPWNHRLFFQLGLIVSLLATFFIMESSIGYVSPKAVPDYSEAPDDPYYFPDVVVEVPQPEQKEIAKVEVPKVKTRIADVIKVASNDAPVIDTPVASTDIPKPAKPVIVKTPEVPVKNTGPENINSVEFVPVFPGCESMTTKSDKIACMSSKIGAFIQKKFNTDEFNYLDPNMVQKIYVQFKINTEGDIVDIKARSSDAALEKEGMRVISKLPRMEPGRQGSTKVEVMYMVPIAFKVD</sequence>
<keyword evidence="1" id="KW-0472">Membrane</keyword>
<dbReference type="Pfam" id="PF03544">
    <property type="entry name" value="TonB_C"/>
    <property type="match status" value="1"/>
</dbReference>
<keyword evidence="4" id="KW-1185">Reference proteome</keyword>
<keyword evidence="1" id="KW-0812">Transmembrane</keyword>
<protein>
    <submittedName>
        <fullName evidence="3">Protein TonB</fullName>
    </submittedName>
</protein>
<dbReference type="AlphaFoldDB" id="A0A3L9YZD7"/>
<dbReference type="SUPFAM" id="SSF74653">
    <property type="entry name" value="TolA/TonB C-terminal domain"/>
    <property type="match status" value="1"/>
</dbReference>
<reference evidence="3 4" key="1">
    <citation type="submission" date="2018-10" db="EMBL/GenBank/DDBJ databases">
        <title>Genomic Encyclopedia of Archaeal and Bacterial Type Strains, Phase II (KMG-II): from individual species to whole genera.</title>
        <authorList>
            <person name="Goeker M."/>
        </authorList>
    </citation>
    <scope>NUCLEOTIDE SEQUENCE [LARGE SCALE GENOMIC DNA]</scope>
    <source>
        <strain evidence="3 4">DSM 23424</strain>
    </source>
</reference>
<evidence type="ECO:0000313" key="3">
    <source>
        <dbReference type="EMBL" id="RMA65684.1"/>
    </source>
</evidence>
<organism evidence="3 4">
    <name type="scientific">Ulvibacter antarcticus</name>
    <dbReference type="NCBI Taxonomy" id="442714"/>
    <lineage>
        <taxon>Bacteria</taxon>
        <taxon>Pseudomonadati</taxon>
        <taxon>Bacteroidota</taxon>
        <taxon>Flavobacteriia</taxon>
        <taxon>Flavobacteriales</taxon>
        <taxon>Flavobacteriaceae</taxon>
        <taxon>Ulvibacter</taxon>
    </lineage>
</organism>
<name>A0A3L9YZD7_9FLAO</name>
<evidence type="ECO:0000313" key="4">
    <source>
        <dbReference type="Proteomes" id="UP000271339"/>
    </source>
</evidence>
<feature type="domain" description="TonB C-terminal" evidence="2">
    <location>
        <begin position="203"/>
        <end position="261"/>
    </location>
</feature>
<dbReference type="OrthoDB" id="1522859at2"/>
<dbReference type="RefSeq" id="WP_121905727.1">
    <property type="nucleotide sequence ID" value="NZ_REFC01000011.1"/>
</dbReference>
<feature type="transmembrane region" description="Helical" evidence="1">
    <location>
        <begin position="33"/>
        <end position="50"/>
    </location>
</feature>
<dbReference type="InterPro" id="IPR037682">
    <property type="entry name" value="TonB_C"/>
</dbReference>
<dbReference type="Proteomes" id="UP000271339">
    <property type="component" value="Unassembled WGS sequence"/>
</dbReference>
<gene>
    <name evidence="3" type="ORF">BXY75_0096</name>
</gene>
<evidence type="ECO:0000256" key="1">
    <source>
        <dbReference type="SAM" id="Phobius"/>
    </source>
</evidence>
<proteinExistence type="predicted"/>
<accession>A0A3L9YZD7</accession>
<dbReference type="GO" id="GO:0055085">
    <property type="term" value="P:transmembrane transport"/>
    <property type="evidence" value="ECO:0007669"/>
    <property type="project" value="InterPro"/>
</dbReference>
<keyword evidence="1" id="KW-1133">Transmembrane helix</keyword>